<dbReference type="RefSeq" id="WP_390273723.1">
    <property type="nucleotide sequence ID" value="NZ_JBHRSA010000049.1"/>
</dbReference>
<dbReference type="EMBL" id="JBHRSA010000049">
    <property type="protein sequence ID" value="MFC3041316.1"/>
    <property type="molecule type" value="Genomic_DNA"/>
</dbReference>
<dbReference type="GO" id="GO:0004427">
    <property type="term" value="F:inorganic diphosphate phosphatase activity"/>
    <property type="evidence" value="ECO:0007669"/>
    <property type="project" value="UniProtKB-EC"/>
</dbReference>
<keyword evidence="2" id="KW-0460">Magnesium</keyword>
<dbReference type="Gene3D" id="3.40.50.1000">
    <property type="entry name" value="HAD superfamily/HAD-like"/>
    <property type="match status" value="1"/>
</dbReference>
<evidence type="ECO:0000313" key="3">
    <source>
        <dbReference type="EMBL" id="MFC3041316.1"/>
    </source>
</evidence>
<reference evidence="4" key="1">
    <citation type="journal article" date="2019" name="Int. J. Syst. Evol. Microbiol.">
        <title>The Global Catalogue of Microorganisms (GCM) 10K type strain sequencing project: providing services to taxonomists for standard genome sequencing and annotation.</title>
        <authorList>
            <consortium name="The Broad Institute Genomics Platform"/>
            <consortium name="The Broad Institute Genome Sequencing Center for Infectious Disease"/>
            <person name="Wu L."/>
            <person name="Ma J."/>
        </authorList>
    </citation>
    <scope>NUCLEOTIDE SEQUENCE [LARGE SCALE GENOMIC DNA]</scope>
    <source>
        <strain evidence="4">KCTC 13128</strain>
    </source>
</reference>
<dbReference type="SUPFAM" id="SSF56784">
    <property type="entry name" value="HAD-like"/>
    <property type="match status" value="1"/>
</dbReference>
<keyword evidence="1 3" id="KW-0378">Hydrolase</keyword>
<dbReference type="CDD" id="cd02616">
    <property type="entry name" value="HAD_PPase"/>
    <property type="match status" value="1"/>
</dbReference>
<dbReference type="SFLD" id="SFLDG01129">
    <property type="entry name" value="C1.5:_HAD__Beta-PGM__Phosphata"/>
    <property type="match status" value="1"/>
</dbReference>
<dbReference type="Pfam" id="PF13419">
    <property type="entry name" value="HAD_2"/>
    <property type="match status" value="1"/>
</dbReference>
<dbReference type="PANTHER" id="PTHR43434">
    <property type="entry name" value="PHOSPHOGLYCOLATE PHOSPHATASE"/>
    <property type="match status" value="1"/>
</dbReference>
<dbReference type="InterPro" id="IPR036412">
    <property type="entry name" value="HAD-like_sf"/>
</dbReference>
<name>A0ABV7CXT8_9BACI</name>
<dbReference type="SFLD" id="SFLDG01135">
    <property type="entry name" value="C1.5.6:_HAD__Beta-PGM__Phospha"/>
    <property type="match status" value="1"/>
</dbReference>
<dbReference type="InterPro" id="IPR006439">
    <property type="entry name" value="HAD-SF_hydro_IA"/>
</dbReference>
<proteinExistence type="predicted"/>
<dbReference type="InterPro" id="IPR023214">
    <property type="entry name" value="HAD_sf"/>
</dbReference>
<organism evidence="3 4">
    <name type="scientific">Virgibacillus xinjiangensis</name>
    <dbReference type="NCBI Taxonomy" id="393090"/>
    <lineage>
        <taxon>Bacteria</taxon>
        <taxon>Bacillati</taxon>
        <taxon>Bacillota</taxon>
        <taxon>Bacilli</taxon>
        <taxon>Bacillales</taxon>
        <taxon>Bacillaceae</taxon>
        <taxon>Virgibacillus</taxon>
    </lineage>
</organism>
<dbReference type="NCBIfam" id="NF009804">
    <property type="entry name" value="PRK13288.1"/>
    <property type="match status" value="1"/>
</dbReference>
<dbReference type="InterPro" id="IPR023198">
    <property type="entry name" value="PGP-like_dom2"/>
</dbReference>
<dbReference type="EC" id="3.6.1.1" evidence="3"/>
<protein>
    <submittedName>
        <fullName evidence="3">Pyrophosphatase PpaX</fullName>
        <ecNumber evidence="3">3.6.1.1</ecNumber>
    </submittedName>
</protein>
<evidence type="ECO:0000313" key="4">
    <source>
        <dbReference type="Proteomes" id="UP001595279"/>
    </source>
</evidence>
<dbReference type="NCBIfam" id="TIGR01549">
    <property type="entry name" value="HAD-SF-IA-v1"/>
    <property type="match status" value="1"/>
</dbReference>
<dbReference type="InterPro" id="IPR041492">
    <property type="entry name" value="HAD_2"/>
</dbReference>
<dbReference type="SFLD" id="SFLDS00003">
    <property type="entry name" value="Haloacid_Dehalogenase"/>
    <property type="match status" value="1"/>
</dbReference>
<dbReference type="Proteomes" id="UP001595279">
    <property type="component" value="Unassembled WGS sequence"/>
</dbReference>
<dbReference type="Gene3D" id="1.10.150.240">
    <property type="entry name" value="Putative phosphatase, domain 2"/>
    <property type="match status" value="1"/>
</dbReference>
<keyword evidence="4" id="KW-1185">Reference proteome</keyword>
<evidence type="ECO:0000256" key="2">
    <source>
        <dbReference type="ARBA" id="ARBA00022842"/>
    </source>
</evidence>
<dbReference type="PANTHER" id="PTHR43434:SF26">
    <property type="entry name" value="PYROPHOSPHATASE PPAX"/>
    <property type="match status" value="1"/>
</dbReference>
<sequence>MSIHTILFDLDGTLIDTNELIIASFHHTFSEFNHSFTKEQIMEFNGPPLMDTFMHINPAKAEQMVAAYRVHNHANHDNFVRAFPHVKETIHRLKEEHIKLGIVSTKMRDGVEMGLLATGLDNCFEAIVTYDDVENPKPHAEPVLRGMEKLGGHPDTTLMVGDNYHDIEAGNNAGVQTAGVAWAHKGKERLLSYGPTYMLEDMRDLLKIIGVN</sequence>
<evidence type="ECO:0000256" key="1">
    <source>
        <dbReference type="ARBA" id="ARBA00022801"/>
    </source>
</evidence>
<dbReference type="NCBIfam" id="TIGR01509">
    <property type="entry name" value="HAD-SF-IA-v3"/>
    <property type="match status" value="1"/>
</dbReference>
<gene>
    <name evidence="3" type="primary">ppaX</name>
    <name evidence="3" type="ORF">ACFOGI_13790</name>
</gene>
<comment type="caution">
    <text evidence="3">The sequence shown here is derived from an EMBL/GenBank/DDBJ whole genome shotgun (WGS) entry which is preliminary data.</text>
</comment>
<dbReference type="InterPro" id="IPR050155">
    <property type="entry name" value="HAD-like_hydrolase_sf"/>
</dbReference>
<accession>A0ABV7CXT8</accession>